<evidence type="ECO:0000256" key="1">
    <source>
        <dbReference type="SAM" id="MobiDB-lite"/>
    </source>
</evidence>
<keyword evidence="2" id="KW-1133">Transmembrane helix</keyword>
<comment type="caution">
    <text evidence="3">The sequence shown here is derived from an EMBL/GenBank/DDBJ whole genome shotgun (WGS) entry which is preliminary data.</text>
</comment>
<evidence type="ECO:0000313" key="3">
    <source>
        <dbReference type="EMBL" id="MBR0671178.1"/>
    </source>
</evidence>
<name>A0A9X9WVJ9_9PROT</name>
<protein>
    <submittedName>
        <fullName evidence="3">Uncharacterized protein</fullName>
    </submittedName>
</protein>
<feature type="compositionally biased region" description="Polar residues" evidence="1">
    <location>
        <begin position="315"/>
        <end position="325"/>
    </location>
</feature>
<dbReference type="EMBL" id="JAAEDM010000015">
    <property type="protein sequence ID" value="MBR0671178.1"/>
    <property type="molecule type" value="Genomic_DNA"/>
</dbReference>
<reference evidence="3" key="1">
    <citation type="submission" date="2020-01" db="EMBL/GenBank/DDBJ databases">
        <authorList>
            <person name="Rat A."/>
        </authorList>
    </citation>
    <scope>NUCLEOTIDE SEQUENCE</scope>
    <source>
        <strain evidence="3">LMG 31231</strain>
    </source>
</reference>
<dbReference type="RefSeq" id="WP_211861548.1">
    <property type="nucleotide sequence ID" value="NZ_JAAEDM010000015.1"/>
</dbReference>
<feature type="region of interest" description="Disordered" evidence="1">
    <location>
        <begin position="299"/>
        <end position="325"/>
    </location>
</feature>
<feature type="transmembrane region" description="Helical" evidence="2">
    <location>
        <begin position="33"/>
        <end position="51"/>
    </location>
</feature>
<accession>A0A9X9WVJ9</accession>
<evidence type="ECO:0000313" key="4">
    <source>
        <dbReference type="Proteomes" id="UP001138751"/>
    </source>
</evidence>
<dbReference type="AlphaFoldDB" id="A0A9X9WVJ9"/>
<keyword evidence="2" id="KW-0812">Transmembrane</keyword>
<keyword evidence="4" id="KW-1185">Reference proteome</keyword>
<keyword evidence="2" id="KW-0472">Membrane</keyword>
<organism evidence="3 4">
    <name type="scientific">Neoroseomonas soli</name>
    <dbReference type="NCBI Taxonomy" id="1081025"/>
    <lineage>
        <taxon>Bacteria</taxon>
        <taxon>Pseudomonadati</taxon>
        <taxon>Pseudomonadota</taxon>
        <taxon>Alphaproteobacteria</taxon>
        <taxon>Acetobacterales</taxon>
        <taxon>Acetobacteraceae</taxon>
        <taxon>Neoroseomonas</taxon>
    </lineage>
</organism>
<dbReference type="Proteomes" id="UP001138751">
    <property type="component" value="Unassembled WGS sequence"/>
</dbReference>
<proteinExistence type="predicted"/>
<sequence>MTALAAGLALHFPEARTSILTWVRTKGDEAGAALITVLVTAFATILGILLTNKASADRARLQFDHERKSAERTQAYDLRREALLQSAETLQARLVALGTAARMDVSEMQIITLTKKQSASLARAYAVASDQTFLTLHRAQAALTLASGEVVIRHRIYARGKDSAVRTLQDGLDRLRSERATYLRWLQDPTMIRDPRDPVVQRLQERVRNLDAADMRQQDLLLAAQGESFKVLAAVAHAILDAAKKCEPVVIEAIIAIRKDLGVATDEARLTASLREDLERNTAKALGLLSHMDDLVNSFSNATTDAPPVDGPPSGGTSNAERPNS</sequence>
<reference evidence="3" key="2">
    <citation type="journal article" date="2021" name="Syst. Appl. Microbiol.">
        <title>Roseomonas hellenica sp. nov., isolated from roots of wild-growing Alkanna tinctoria.</title>
        <authorList>
            <person name="Rat A."/>
            <person name="Naranjo H.D."/>
            <person name="Lebbe L."/>
            <person name="Cnockaert M."/>
            <person name="Krigas N."/>
            <person name="Grigoriadou K."/>
            <person name="Maloupa E."/>
            <person name="Willems A."/>
        </authorList>
    </citation>
    <scope>NUCLEOTIDE SEQUENCE</scope>
    <source>
        <strain evidence="3">LMG 31231</strain>
    </source>
</reference>
<evidence type="ECO:0000256" key="2">
    <source>
        <dbReference type="SAM" id="Phobius"/>
    </source>
</evidence>
<gene>
    <name evidence="3" type="ORF">GXW76_08325</name>
</gene>